<protein>
    <submittedName>
        <fullName evidence="2">Uncharacterized protein</fullName>
    </submittedName>
</protein>
<proteinExistence type="predicted"/>
<comment type="caution">
    <text evidence="2">The sequence shown here is derived from an EMBL/GenBank/DDBJ whole genome shotgun (WGS) entry which is preliminary data.</text>
</comment>
<feature type="chain" id="PRO_5024289810" evidence="1">
    <location>
        <begin position="20"/>
        <end position="181"/>
    </location>
</feature>
<gene>
    <name evidence="2" type="ORF">Cadr_000029629</name>
</gene>
<evidence type="ECO:0000313" key="2">
    <source>
        <dbReference type="EMBL" id="KAB1255898.1"/>
    </source>
</evidence>
<dbReference type="EMBL" id="JWIN03000031">
    <property type="protein sequence ID" value="KAB1255898.1"/>
    <property type="molecule type" value="Genomic_DNA"/>
</dbReference>
<dbReference type="Proteomes" id="UP000299084">
    <property type="component" value="Unassembled WGS sequence"/>
</dbReference>
<accession>A0A5N4CAG9</accession>
<reference evidence="2 3" key="1">
    <citation type="journal article" date="2019" name="Mol. Ecol. Resour.">
        <title>Improving Illumina assemblies with Hi-C and long reads: an example with the North African dromedary.</title>
        <authorList>
            <person name="Elbers J.P."/>
            <person name="Rogers M.F."/>
            <person name="Perelman P.L."/>
            <person name="Proskuryakova A.A."/>
            <person name="Serdyukova N.A."/>
            <person name="Johnson W.E."/>
            <person name="Horin P."/>
            <person name="Corander J."/>
            <person name="Murphy D."/>
            <person name="Burger P.A."/>
        </authorList>
    </citation>
    <scope>NUCLEOTIDE SEQUENCE [LARGE SCALE GENOMIC DNA]</scope>
    <source>
        <strain evidence="2">Drom800</strain>
        <tissue evidence="2">Blood</tissue>
    </source>
</reference>
<keyword evidence="1" id="KW-0732">Signal</keyword>
<name>A0A5N4CAG9_CAMDR</name>
<sequence>MKFLFLILVLQAAAFGAAALPCSTSPGENDVVFAQRYPGIFSRWEELQCSKQRNPDEAASIMCLTQELIGTHILLMAELDPSPMLTDLELVLEEACPLMRLKFGLNTAKAHICLLLLSMAISNIHQLLRSPLHYVGLDRFCLSTDNICDIQSLYGDSQTHLVTYITSLHYGTSHVWPQFDY</sequence>
<evidence type="ECO:0000313" key="3">
    <source>
        <dbReference type="Proteomes" id="UP000299084"/>
    </source>
</evidence>
<dbReference type="AlphaFoldDB" id="A0A5N4CAG9"/>
<organism evidence="2 3">
    <name type="scientific">Camelus dromedarius</name>
    <name type="common">Dromedary</name>
    <name type="synonym">Arabian camel</name>
    <dbReference type="NCBI Taxonomy" id="9838"/>
    <lineage>
        <taxon>Eukaryota</taxon>
        <taxon>Metazoa</taxon>
        <taxon>Chordata</taxon>
        <taxon>Craniata</taxon>
        <taxon>Vertebrata</taxon>
        <taxon>Euteleostomi</taxon>
        <taxon>Mammalia</taxon>
        <taxon>Eutheria</taxon>
        <taxon>Laurasiatheria</taxon>
        <taxon>Artiodactyla</taxon>
        <taxon>Tylopoda</taxon>
        <taxon>Camelidae</taxon>
        <taxon>Camelus</taxon>
    </lineage>
</organism>
<feature type="signal peptide" evidence="1">
    <location>
        <begin position="1"/>
        <end position="19"/>
    </location>
</feature>
<keyword evidence="3" id="KW-1185">Reference proteome</keyword>
<evidence type="ECO:0000256" key="1">
    <source>
        <dbReference type="SAM" id="SignalP"/>
    </source>
</evidence>